<dbReference type="OrthoDB" id="5989160at2759"/>
<reference evidence="5" key="1">
    <citation type="submission" date="2021-03" db="EMBL/GenBank/DDBJ databases">
        <authorList>
            <person name="Bekaert M."/>
        </authorList>
    </citation>
    <scope>NUCLEOTIDE SEQUENCE</scope>
</reference>
<dbReference type="Pfam" id="PF00090">
    <property type="entry name" value="TSP_1"/>
    <property type="match status" value="3"/>
</dbReference>
<dbReference type="InterPro" id="IPR038877">
    <property type="entry name" value="THSD1"/>
</dbReference>
<evidence type="ECO:0000313" key="5">
    <source>
        <dbReference type="EMBL" id="CAG2234180.1"/>
    </source>
</evidence>
<dbReference type="InterPro" id="IPR000884">
    <property type="entry name" value="TSP1_rpt"/>
</dbReference>
<keyword evidence="4" id="KW-0732">Signal</keyword>
<dbReference type="PANTHER" id="PTHR16311">
    <property type="entry name" value="THROMBOSPONDIN TYPE I DOMAIN-CONTAINING 1"/>
    <property type="match status" value="1"/>
</dbReference>
<name>A0A8S3TK65_MYTED</name>
<keyword evidence="6" id="KW-1185">Reference proteome</keyword>
<feature type="region of interest" description="Disordered" evidence="2">
    <location>
        <begin position="492"/>
        <end position="520"/>
    </location>
</feature>
<dbReference type="Proteomes" id="UP000683360">
    <property type="component" value="Unassembled WGS sequence"/>
</dbReference>
<organism evidence="5 6">
    <name type="scientific">Mytilus edulis</name>
    <name type="common">Blue mussel</name>
    <dbReference type="NCBI Taxonomy" id="6550"/>
    <lineage>
        <taxon>Eukaryota</taxon>
        <taxon>Metazoa</taxon>
        <taxon>Spiralia</taxon>
        <taxon>Lophotrochozoa</taxon>
        <taxon>Mollusca</taxon>
        <taxon>Bivalvia</taxon>
        <taxon>Autobranchia</taxon>
        <taxon>Pteriomorphia</taxon>
        <taxon>Mytilida</taxon>
        <taxon>Mytiloidea</taxon>
        <taxon>Mytilidae</taxon>
        <taxon>Mytilinae</taxon>
        <taxon>Mytilus</taxon>
    </lineage>
</organism>
<evidence type="ECO:0000256" key="3">
    <source>
        <dbReference type="SAM" id="Phobius"/>
    </source>
</evidence>
<dbReference type="SUPFAM" id="SSF82895">
    <property type="entry name" value="TSP-1 type 1 repeat"/>
    <property type="match status" value="3"/>
</dbReference>
<feature type="chain" id="PRO_5035869295" evidence="4">
    <location>
        <begin position="24"/>
        <end position="890"/>
    </location>
</feature>
<evidence type="ECO:0000256" key="1">
    <source>
        <dbReference type="ARBA" id="ARBA00023157"/>
    </source>
</evidence>
<evidence type="ECO:0000256" key="2">
    <source>
        <dbReference type="SAM" id="MobiDB-lite"/>
    </source>
</evidence>
<feature type="signal peptide" evidence="4">
    <location>
        <begin position="1"/>
        <end position="23"/>
    </location>
</feature>
<evidence type="ECO:0000313" key="6">
    <source>
        <dbReference type="Proteomes" id="UP000683360"/>
    </source>
</evidence>
<sequence length="890" mass="99598">MKIVRLFVTILEISFYKWITTVADTNYREVTFINGTVVLNCKTQRQKIHVESVEYNASICSGTNGSILQHLTTLCNGNSFCEFVVLDTINDLNLTCPRNETAEYLLDIDYYCTLKCVSLNISINQLCGLKILIVEDGSRWSAWSEYSSCSLTCGGGVQSRSRLCNDPVPNRYGQNCTDNDVEQQMCNTLNCSNPIVKIYTEGERAHLTCSKEYKETIDIISINYIHGPCSHSGTYGIRNLCNGKTNCSFSVSNSNIGSSCGANGRATLDVKYNCIRNGGWSNWNPSDSCPVSCGGGVWNVTRTCSKPFPNEIGRTCSGDEFDEQTCNTNNCIDQNTACLGTTVIWNCLDGIIKVEKAVWETSRKCGYEYISFKSLIVIRAMKSICGNRRNCTFVANDHHFGVSCSGSNSRCTIFDYVYTCIRATWDVWSLWSECTTSCGGGIQTRQRQCLNQMNTTDGYVTECEGIGTGSRSCNTEPCPCYSSKISNKVNKRRTRNGNKITTGSYDSKNPYGSISSNSEKERYEKKYQETTYLRKSTQFNVSEDKRIVITKGDIIGWFDSGSNIVGFHDCLPNNDKCLSFRLSNAIRKGDVVEITSLSRTPGRSYTVNYSTVENRPIAFDLPSEPVNIPDHLNVDTFVMTIPIYDPDYGDYIQDFNLDYDNEYFILIPNCPPVISGLQKKLELDPATADTEPYLTKFQVMDPSGDNVSCMINETKLFYLQINDIGMTKNNNNVYLKLVNNVSIQSNTSSEFILTITCEDGTENTEFELKIQFRPKNEGTPTIDENEPTNIPMIVGMSIGSLFVIIILIILACIWKKRRKLVVNETSEDKLKHATCSIAAGVTENPYHDMGQTTEQHNTNDYVEMSGKPPAKEKAFHLGTTEVGAYTEAWR</sequence>
<comment type="caution">
    <text evidence="5">The sequence shown here is derived from an EMBL/GenBank/DDBJ whole genome shotgun (WGS) entry which is preliminary data.</text>
</comment>
<dbReference type="FunFam" id="2.20.100.10:FF:000001">
    <property type="entry name" value="semaphorin-5A isoform X1"/>
    <property type="match status" value="2"/>
</dbReference>
<dbReference type="SMART" id="SM00209">
    <property type="entry name" value="TSP1"/>
    <property type="match status" value="3"/>
</dbReference>
<accession>A0A8S3TK65</accession>
<dbReference type="EMBL" id="CAJPWZ010002227">
    <property type="protein sequence ID" value="CAG2234180.1"/>
    <property type="molecule type" value="Genomic_DNA"/>
</dbReference>
<keyword evidence="3" id="KW-0812">Transmembrane</keyword>
<gene>
    <name evidence="5" type="ORF">MEDL_46854</name>
</gene>
<protein>
    <submittedName>
        <fullName evidence="5">Uncharacterized protein</fullName>
    </submittedName>
</protein>
<evidence type="ECO:0000256" key="4">
    <source>
        <dbReference type="SAM" id="SignalP"/>
    </source>
</evidence>
<dbReference type="PROSITE" id="PS50092">
    <property type="entry name" value="TSP1"/>
    <property type="match status" value="3"/>
</dbReference>
<dbReference type="InterPro" id="IPR036383">
    <property type="entry name" value="TSP1_rpt_sf"/>
</dbReference>
<keyword evidence="1" id="KW-1015">Disulfide bond</keyword>
<dbReference type="AlphaFoldDB" id="A0A8S3TK65"/>
<feature type="compositionally biased region" description="Polar residues" evidence="2">
    <location>
        <begin position="497"/>
        <end position="517"/>
    </location>
</feature>
<keyword evidence="3" id="KW-1133">Transmembrane helix</keyword>
<dbReference type="Gene3D" id="2.20.100.10">
    <property type="entry name" value="Thrombospondin type-1 (TSP1) repeat"/>
    <property type="match status" value="3"/>
</dbReference>
<dbReference type="PANTHER" id="PTHR16311:SF3">
    <property type="entry name" value="THROMBOSPONDIN TYPE-1 DOMAIN-CONTAINING PROTEIN 1"/>
    <property type="match status" value="1"/>
</dbReference>
<proteinExistence type="predicted"/>
<keyword evidence="3" id="KW-0472">Membrane</keyword>
<feature type="transmembrane region" description="Helical" evidence="3">
    <location>
        <begin position="790"/>
        <end position="814"/>
    </location>
</feature>
<dbReference type="GO" id="GO:0071944">
    <property type="term" value="C:cell periphery"/>
    <property type="evidence" value="ECO:0007669"/>
    <property type="project" value="TreeGrafter"/>
</dbReference>